<evidence type="ECO:0000256" key="2">
    <source>
        <dbReference type="ARBA" id="ARBA00022692"/>
    </source>
</evidence>
<dbReference type="RefSeq" id="WP_191157648.1">
    <property type="nucleotide sequence ID" value="NZ_JACXAI010000007.1"/>
</dbReference>
<dbReference type="GO" id="GO:0016020">
    <property type="term" value="C:membrane"/>
    <property type="evidence" value="ECO:0007669"/>
    <property type="project" value="UniProtKB-SubCell"/>
</dbReference>
<dbReference type="Pfam" id="PF05105">
    <property type="entry name" value="Phage_holin_4_1"/>
    <property type="match status" value="1"/>
</dbReference>
<keyword evidence="4 6" id="KW-0472">Membrane</keyword>
<sequence>MKLGLVAKDFFFGTILIIQFLIGNVVNIFLILLTLMAFEFLSTTLSEFVNSRIKLRSLFIRFFKKCITVIIVSIAHFTDVLLETEDTVRNVTITFYLFYETMNILKRAEELGIPVPQVLIDLINIVKNRLRR</sequence>
<proteinExistence type="inferred from homology"/>
<comment type="similarity">
    <text evidence="5">Belongs to the bacteriophage holin family. Cp-1 holin subfamily.</text>
</comment>
<dbReference type="InterPro" id="IPR006480">
    <property type="entry name" value="Phage_holin_4_1"/>
</dbReference>
<dbReference type="EMBL" id="JACXAI010000007">
    <property type="protein sequence ID" value="MBD1380233.1"/>
    <property type="molecule type" value="Genomic_DNA"/>
</dbReference>
<organism evidence="7 8">
    <name type="scientific">Metabacillus arenae</name>
    <dbReference type="NCBI Taxonomy" id="2771434"/>
    <lineage>
        <taxon>Bacteria</taxon>
        <taxon>Bacillati</taxon>
        <taxon>Bacillota</taxon>
        <taxon>Bacilli</taxon>
        <taxon>Bacillales</taxon>
        <taxon>Bacillaceae</taxon>
        <taxon>Metabacillus</taxon>
    </lineage>
</organism>
<keyword evidence="2 6" id="KW-0812">Transmembrane</keyword>
<comment type="subcellular location">
    <subcellularLocation>
        <location evidence="1">Membrane</location>
        <topology evidence="1">Multi-pass membrane protein</topology>
    </subcellularLocation>
</comment>
<keyword evidence="3 6" id="KW-1133">Transmembrane helix</keyword>
<evidence type="ECO:0000313" key="7">
    <source>
        <dbReference type="EMBL" id="MBD1380233.1"/>
    </source>
</evidence>
<gene>
    <name evidence="7" type="ORF">IC621_08320</name>
</gene>
<reference evidence="7" key="1">
    <citation type="submission" date="2020-09" db="EMBL/GenBank/DDBJ databases">
        <title>A novel bacterium of genus Bacillus, isolated from South China Sea.</title>
        <authorList>
            <person name="Huang H."/>
            <person name="Mo K."/>
            <person name="Hu Y."/>
        </authorList>
    </citation>
    <scope>NUCLEOTIDE SEQUENCE</scope>
    <source>
        <strain evidence="7">IB182487</strain>
    </source>
</reference>
<protein>
    <submittedName>
        <fullName evidence="7">Phage holin family protein</fullName>
    </submittedName>
</protein>
<evidence type="ECO:0000256" key="4">
    <source>
        <dbReference type="ARBA" id="ARBA00023136"/>
    </source>
</evidence>
<accession>A0A926NGR2</accession>
<evidence type="ECO:0000313" key="8">
    <source>
        <dbReference type="Proteomes" id="UP000626844"/>
    </source>
</evidence>
<comment type="caution">
    <text evidence="7">The sequence shown here is derived from an EMBL/GenBank/DDBJ whole genome shotgun (WGS) entry which is preliminary data.</text>
</comment>
<dbReference type="Proteomes" id="UP000626844">
    <property type="component" value="Unassembled WGS sequence"/>
</dbReference>
<feature type="transmembrane region" description="Helical" evidence="6">
    <location>
        <begin position="12"/>
        <end position="41"/>
    </location>
</feature>
<evidence type="ECO:0000256" key="3">
    <source>
        <dbReference type="ARBA" id="ARBA00022989"/>
    </source>
</evidence>
<keyword evidence="8" id="KW-1185">Reference proteome</keyword>
<dbReference type="NCBIfam" id="TIGR01593">
    <property type="entry name" value="holin_tox_secr"/>
    <property type="match status" value="1"/>
</dbReference>
<name>A0A926NGR2_9BACI</name>
<evidence type="ECO:0000256" key="5">
    <source>
        <dbReference type="ARBA" id="ARBA00023600"/>
    </source>
</evidence>
<dbReference type="AlphaFoldDB" id="A0A926NGR2"/>
<evidence type="ECO:0000256" key="6">
    <source>
        <dbReference type="SAM" id="Phobius"/>
    </source>
</evidence>
<evidence type="ECO:0000256" key="1">
    <source>
        <dbReference type="ARBA" id="ARBA00004141"/>
    </source>
</evidence>